<reference evidence="11 12" key="1">
    <citation type="submission" date="2019-05" db="EMBL/GenBank/DDBJ databases">
        <title>Complete genome sequencing of Anaerostipes rhamnosivorans.</title>
        <authorList>
            <person name="Bui T.P.N."/>
            <person name="de Vos W.M."/>
        </authorList>
    </citation>
    <scope>NUCLEOTIDE SEQUENCE [LARGE SCALE GENOMIC DNA]</scope>
    <source>
        <strain evidence="11 12">1y2</strain>
    </source>
</reference>
<accession>A0A4P8IEU3</accession>
<comment type="similarity">
    <text evidence="2 9">Belongs to the group II decarboxylase family.</text>
</comment>
<organism evidence="11 12">
    <name type="scientific">Anaerostipes rhamnosivorans</name>
    <dbReference type="NCBI Taxonomy" id="1229621"/>
    <lineage>
        <taxon>Bacteria</taxon>
        <taxon>Bacillati</taxon>
        <taxon>Bacillota</taxon>
        <taxon>Clostridia</taxon>
        <taxon>Lachnospirales</taxon>
        <taxon>Lachnospiraceae</taxon>
        <taxon>Anaerostipes</taxon>
    </lineage>
</organism>
<evidence type="ECO:0000313" key="12">
    <source>
        <dbReference type="Proteomes" id="UP000298653"/>
    </source>
</evidence>
<dbReference type="PANTHER" id="PTHR43321">
    <property type="entry name" value="GLUTAMATE DECARBOXYLASE"/>
    <property type="match status" value="1"/>
</dbReference>
<evidence type="ECO:0000256" key="8">
    <source>
        <dbReference type="PIRSR" id="PIRSR602129-50"/>
    </source>
</evidence>
<dbReference type="GO" id="GO:0004058">
    <property type="term" value="F:aromatic-L-amino-acid decarboxylase activity"/>
    <property type="evidence" value="ECO:0007669"/>
    <property type="project" value="UniProtKB-ARBA"/>
</dbReference>
<dbReference type="FunFam" id="4.10.280.50:FF:000001">
    <property type="entry name" value="Glutamate decarboxylase"/>
    <property type="match status" value="1"/>
</dbReference>
<feature type="modified residue" description="N6-(pyridoxal phosphate)lysine" evidence="8">
    <location>
        <position position="279"/>
    </location>
</feature>
<keyword evidence="6 9" id="KW-0456">Lyase</keyword>
<evidence type="ECO:0000256" key="5">
    <source>
        <dbReference type="ARBA" id="ARBA00022898"/>
    </source>
</evidence>
<name>A0A4P8IEU3_9FIRM</name>
<comment type="cofactor">
    <cofactor evidence="1 8 9">
        <name>pyridoxal 5'-phosphate</name>
        <dbReference type="ChEBI" id="CHEBI:597326"/>
    </cofactor>
</comment>
<evidence type="ECO:0000256" key="2">
    <source>
        <dbReference type="ARBA" id="ARBA00009533"/>
    </source>
</evidence>
<protein>
    <recommendedName>
        <fullName evidence="3 10">Glutamate decarboxylase</fullName>
        <ecNumber evidence="3 10">4.1.1.15</ecNumber>
    </recommendedName>
</protein>
<gene>
    <name evidence="11" type="ORF">AR1Y2_2938</name>
</gene>
<evidence type="ECO:0000256" key="4">
    <source>
        <dbReference type="ARBA" id="ARBA00022793"/>
    </source>
</evidence>
<keyword evidence="4 10" id="KW-0210">Decarboxylase</keyword>
<dbReference type="InterPro" id="IPR015424">
    <property type="entry name" value="PyrdxlP-dep_Trfase"/>
</dbReference>
<evidence type="ECO:0000256" key="6">
    <source>
        <dbReference type="ARBA" id="ARBA00023239"/>
    </source>
</evidence>
<evidence type="ECO:0000256" key="7">
    <source>
        <dbReference type="ARBA" id="ARBA00048868"/>
    </source>
</evidence>
<dbReference type="InterPro" id="IPR015421">
    <property type="entry name" value="PyrdxlP-dep_Trfase_major"/>
</dbReference>
<dbReference type="EC" id="4.1.1.15" evidence="3 10"/>
<evidence type="ECO:0000313" key="11">
    <source>
        <dbReference type="EMBL" id="QCP36392.1"/>
    </source>
</evidence>
<dbReference type="AlphaFoldDB" id="A0A4P8IEU3"/>
<sequence length="466" mass="53490">MLCDRKNKSNQNQEIYEKPIFENADMASVIPKNVLPEHSIPSDMAYRLISDELLDEGNARLNLATFCQTYMEDEAVKLMSETLEKNAIDKSEYPQTAEIENRCVNMIADLWNAPKDQSYIGTSTVGSSEACMLGGMAMKFRWRKRAEALGVDITKRPNLIISSGYQVCWEKFCVYWDIEMRVIPMDAEHMSLDIEKAIAAVDEYTIGIVGILGITYTGKFDDIAALDRAVSEYNQGTAHKVSIHVDAASGGFFAPFTEPDLVWDFRLENVISINSSGHKYGLVYPGVGWIIWKDEKYLPKELVFKVSYLGGEMPTMALNFSRSASQIIAQYYNFLRQGMEGYRKIQNRTKDVAMYLAREIENLERFQIYNRGENMPIVCYRLKENNKWSLYDLADRLRMHGWQVPAYPLPVDLEDIVIQRIVCRADLSRDMAELFMRDFKESIEELDSAKILVHGEEEKKVYGFTH</sequence>
<keyword evidence="5 8" id="KW-0663">Pyridoxal phosphate</keyword>
<dbReference type="SUPFAM" id="SSF53383">
    <property type="entry name" value="PLP-dependent transferases"/>
    <property type="match status" value="1"/>
</dbReference>
<dbReference type="NCBIfam" id="TIGR01788">
    <property type="entry name" value="Glu-decarb-GAD"/>
    <property type="match status" value="1"/>
</dbReference>
<dbReference type="GO" id="GO:0006538">
    <property type="term" value="P:L-glutamate catabolic process"/>
    <property type="evidence" value="ECO:0007669"/>
    <property type="project" value="TreeGrafter"/>
</dbReference>
<dbReference type="GO" id="GO:0004351">
    <property type="term" value="F:glutamate decarboxylase activity"/>
    <property type="evidence" value="ECO:0007669"/>
    <property type="project" value="UniProtKB-EC"/>
</dbReference>
<comment type="catalytic activity">
    <reaction evidence="7 10">
        <text>L-glutamate + H(+) = 4-aminobutanoate + CO2</text>
        <dbReference type="Rhea" id="RHEA:17785"/>
        <dbReference type="ChEBI" id="CHEBI:15378"/>
        <dbReference type="ChEBI" id="CHEBI:16526"/>
        <dbReference type="ChEBI" id="CHEBI:29985"/>
        <dbReference type="ChEBI" id="CHEBI:59888"/>
        <dbReference type="EC" id="4.1.1.15"/>
    </reaction>
</comment>
<dbReference type="PANTHER" id="PTHR43321:SF3">
    <property type="entry name" value="GLUTAMATE DECARBOXYLASE"/>
    <property type="match status" value="1"/>
</dbReference>
<proteinExistence type="inferred from homology"/>
<dbReference type="Gene3D" id="4.10.280.50">
    <property type="match status" value="1"/>
</dbReference>
<dbReference type="KEGG" id="arf:AR1Y2_2938"/>
<dbReference type="Gene3D" id="3.90.1150.160">
    <property type="match status" value="1"/>
</dbReference>
<dbReference type="InterPro" id="IPR010107">
    <property type="entry name" value="Glutamate_decarboxylase"/>
</dbReference>
<dbReference type="GO" id="GO:0030170">
    <property type="term" value="F:pyridoxal phosphate binding"/>
    <property type="evidence" value="ECO:0007669"/>
    <property type="project" value="InterPro"/>
</dbReference>
<dbReference type="RefSeq" id="WP_137329632.1">
    <property type="nucleotide sequence ID" value="NZ_CP040058.1"/>
</dbReference>
<dbReference type="FunFam" id="3.40.640.10:FF:000017">
    <property type="entry name" value="Glutamate decarboxylase"/>
    <property type="match status" value="1"/>
</dbReference>
<dbReference type="InterPro" id="IPR002129">
    <property type="entry name" value="PyrdxlP-dep_de-COase"/>
</dbReference>
<dbReference type="EMBL" id="CP040058">
    <property type="protein sequence ID" value="QCP36392.1"/>
    <property type="molecule type" value="Genomic_DNA"/>
</dbReference>
<dbReference type="Proteomes" id="UP000298653">
    <property type="component" value="Chromosome"/>
</dbReference>
<dbReference type="Pfam" id="PF00282">
    <property type="entry name" value="Pyridoxal_deC"/>
    <property type="match status" value="1"/>
</dbReference>
<dbReference type="CDD" id="cd06450">
    <property type="entry name" value="DOPA_deC_like"/>
    <property type="match status" value="1"/>
</dbReference>
<dbReference type="Gene3D" id="3.40.640.10">
    <property type="entry name" value="Type I PLP-dependent aspartate aminotransferase-like (Major domain)"/>
    <property type="match status" value="1"/>
</dbReference>
<dbReference type="GO" id="GO:0005829">
    <property type="term" value="C:cytosol"/>
    <property type="evidence" value="ECO:0007669"/>
    <property type="project" value="TreeGrafter"/>
</dbReference>
<evidence type="ECO:0000256" key="10">
    <source>
        <dbReference type="RuleBase" id="RU361171"/>
    </source>
</evidence>
<evidence type="ECO:0000256" key="3">
    <source>
        <dbReference type="ARBA" id="ARBA00012421"/>
    </source>
</evidence>
<evidence type="ECO:0000256" key="1">
    <source>
        <dbReference type="ARBA" id="ARBA00001933"/>
    </source>
</evidence>
<evidence type="ECO:0000256" key="9">
    <source>
        <dbReference type="RuleBase" id="RU000382"/>
    </source>
</evidence>
<keyword evidence="12" id="KW-1185">Reference proteome</keyword>
<dbReference type="OrthoDB" id="9803665at2"/>